<accession>A0AAV5M8F0</accession>
<evidence type="ECO:0000313" key="2">
    <source>
        <dbReference type="Proteomes" id="UP001054252"/>
    </source>
</evidence>
<dbReference type="EMBL" id="BPVZ01000191">
    <property type="protein sequence ID" value="GKV45168.1"/>
    <property type="molecule type" value="Genomic_DNA"/>
</dbReference>
<organism evidence="1 2">
    <name type="scientific">Rubroshorea leprosula</name>
    <dbReference type="NCBI Taxonomy" id="152421"/>
    <lineage>
        <taxon>Eukaryota</taxon>
        <taxon>Viridiplantae</taxon>
        <taxon>Streptophyta</taxon>
        <taxon>Embryophyta</taxon>
        <taxon>Tracheophyta</taxon>
        <taxon>Spermatophyta</taxon>
        <taxon>Magnoliopsida</taxon>
        <taxon>eudicotyledons</taxon>
        <taxon>Gunneridae</taxon>
        <taxon>Pentapetalae</taxon>
        <taxon>rosids</taxon>
        <taxon>malvids</taxon>
        <taxon>Malvales</taxon>
        <taxon>Dipterocarpaceae</taxon>
        <taxon>Rubroshorea</taxon>
    </lineage>
</organism>
<reference evidence="1 2" key="1">
    <citation type="journal article" date="2021" name="Commun. Biol.">
        <title>The genome of Shorea leprosula (Dipterocarpaceae) highlights the ecological relevance of drought in aseasonal tropical rainforests.</title>
        <authorList>
            <person name="Ng K.K.S."/>
            <person name="Kobayashi M.J."/>
            <person name="Fawcett J.A."/>
            <person name="Hatakeyama M."/>
            <person name="Paape T."/>
            <person name="Ng C.H."/>
            <person name="Ang C.C."/>
            <person name="Tnah L.H."/>
            <person name="Lee C.T."/>
            <person name="Nishiyama T."/>
            <person name="Sese J."/>
            <person name="O'Brien M.J."/>
            <person name="Copetti D."/>
            <person name="Mohd Noor M.I."/>
            <person name="Ong R.C."/>
            <person name="Putra M."/>
            <person name="Sireger I.Z."/>
            <person name="Indrioko S."/>
            <person name="Kosugi Y."/>
            <person name="Izuno A."/>
            <person name="Isagi Y."/>
            <person name="Lee S.L."/>
            <person name="Shimizu K.K."/>
        </authorList>
    </citation>
    <scope>NUCLEOTIDE SEQUENCE [LARGE SCALE GENOMIC DNA]</scope>
    <source>
        <strain evidence="1">214</strain>
    </source>
</reference>
<name>A0AAV5M8F0_9ROSI</name>
<evidence type="ECO:0000313" key="1">
    <source>
        <dbReference type="EMBL" id="GKV45168.1"/>
    </source>
</evidence>
<keyword evidence="2" id="KW-1185">Reference proteome</keyword>
<proteinExistence type="predicted"/>
<sequence>MLPNKKQARQHPALEKSKIPDLLCSSFPAADFSLVRVGIF</sequence>
<comment type="caution">
    <text evidence="1">The sequence shown here is derived from an EMBL/GenBank/DDBJ whole genome shotgun (WGS) entry which is preliminary data.</text>
</comment>
<protein>
    <submittedName>
        <fullName evidence="1">Uncharacterized protein</fullName>
    </submittedName>
</protein>
<dbReference type="AlphaFoldDB" id="A0AAV5M8F0"/>
<dbReference type="Proteomes" id="UP001054252">
    <property type="component" value="Unassembled WGS sequence"/>
</dbReference>
<gene>
    <name evidence="1" type="ORF">SLEP1_g52278</name>
</gene>